<comment type="cofactor">
    <cofactor evidence="1">
        <name>FAD</name>
        <dbReference type="ChEBI" id="CHEBI:57692"/>
    </cofactor>
</comment>
<evidence type="ECO:0000256" key="3">
    <source>
        <dbReference type="ARBA" id="ARBA00022827"/>
    </source>
</evidence>
<dbReference type="EMBL" id="SHAG01000073">
    <property type="protein sequence ID" value="RZO74602.1"/>
    <property type="molecule type" value="Genomic_DNA"/>
</dbReference>
<dbReference type="PANTHER" id="PTHR13789:SF318">
    <property type="entry name" value="GERANYLGERANYL DIPHOSPHATE REDUCTASE"/>
    <property type="match status" value="1"/>
</dbReference>
<dbReference type="AlphaFoldDB" id="A0A520RWI3"/>
<keyword evidence="3" id="KW-0274">FAD</keyword>
<evidence type="ECO:0000313" key="8">
    <source>
        <dbReference type="Proteomes" id="UP000316199"/>
    </source>
</evidence>
<keyword evidence="5" id="KW-0503">Monooxygenase</keyword>
<feature type="domain" description="FAD-binding" evidence="6">
    <location>
        <begin position="3"/>
        <end position="345"/>
    </location>
</feature>
<dbReference type="GO" id="GO:0004497">
    <property type="term" value="F:monooxygenase activity"/>
    <property type="evidence" value="ECO:0007669"/>
    <property type="project" value="UniProtKB-KW"/>
</dbReference>
<reference evidence="7 8" key="1">
    <citation type="submission" date="2019-02" db="EMBL/GenBank/DDBJ databases">
        <title>Prokaryotic population dynamics and viral predation in marine succession experiment using metagenomics: the confinement effect.</title>
        <authorList>
            <person name="Haro-Moreno J.M."/>
            <person name="Rodriguez-Valera F."/>
            <person name="Lopez-Perez M."/>
        </authorList>
    </citation>
    <scope>NUCLEOTIDE SEQUENCE [LARGE SCALE GENOMIC DNA]</scope>
    <source>
        <strain evidence="7">MED-G157</strain>
    </source>
</reference>
<gene>
    <name evidence="7" type="ORF">EVA68_08820</name>
</gene>
<organism evidence="7 8">
    <name type="scientific">OM182 bacterium</name>
    <dbReference type="NCBI Taxonomy" id="2510334"/>
    <lineage>
        <taxon>Bacteria</taxon>
        <taxon>Pseudomonadati</taxon>
        <taxon>Pseudomonadota</taxon>
        <taxon>Gammaproteobacteria</taxon>
        <taxon>OMG group</taxon>
        <taxon>OM182 clade</taxon>
    </lineage>
</organism>
<dbReference type="InterPro" id="IPR002938">
    <property type="entry name" value="FAD-bd"/>
</dbReference>
<dbReference type="PRINTS" id="PR00420">
    <property type="entry name" value="RNGMNOXGNASE"/>
</dbReference>
<protein>
    <submittedName>
        <fullName evidence="7">FAD-dependent oxidoreductase</fullName>
    </submittedName>
</protein>
<evidence type="ECO:0000256" key="5">
    <source>
        <dbReference type="ARBA" id="ARBA00023033"/>
    </source>
</evidence>
<evidence type="ECO:0000313" key="7">
    <source>
        <dbReference type="EMBL" id="RZO74602.1"/>
    </source>
</evidence>
<evidence type="ECO:0000259" key="6">
    <source>
        <dbReference type="Pfam" id="PF01494"/>
    </source>
</evidence>
<dbReference type="Proteomes" id="UP000316199">
    <property type="component" value="Unassembled WGS sequence"/>
</dbReference>
<dbReference type="SUPFAM" id="SSF54373">
    <property type="entry name" value="FAD-linked reductases, C-terminal domain"/>
    <property type="match status" value="1"/>
</dbReference>
<dbReference type="PANTHER" id="PTHR13789">
    <property type="entry name" value="MONOOXYGENASE"/>
    <property type="match status" value="1"/>
</dbReference>
<feature type="non-terminal residue" evidence="7">
    <location>
        <position position="1"/>
    </location>
</feature>
<comment type="caution">
    <text evidence="7">The sequence shown here is derived from an EMBL/GenBank/DDBJ whole genome shotgun (WGS) entry which is preliminary data.</text>
</comment>
<evidence type="ECO:0000256" key="1">
    <source>
        <dbReference type="ARBA" id="ARBA00001974"/>
    </source>
</evidence>
<dbReference type="SUPFAM" id="SSF51905">
    <property type="entry name" value="FAD/NAD(P)-binding domain"/>
    <property type="match status" value="1"/>
</dbReference>
<dbReference type="Gene3D" id="3.50.50.60">
    <property type="entry name" value="FAD/NAD(P)-binding domain"/>
    <property type="match status" value="1"/>
</dbReference>
<evidence type="ECO:0000256" key="2">
    <source>
        <dbReference type="ARBA" id="ARBA00022630"/>
    </source>
</evidence>
<accession>A0A520RWI3</accession>
<keyword evidence="2" id="KW-0285">Flavoprotein</keyword>
<dbReference type="InterPro" id="IPR036188">
    <property type="entry name" value="FAD/NAD-bd_sf"/>
</dbReference>
<dbReference type="Pfam" id="PF01494">
    <property type="entry name" value="FAD_binding_3"/>
    <property type="match status" value="1"/>
</dbReference>
<dbReference type="InterPro" id="IPR050493">
    <property type="entry name" value="FAD-dep_Monooxygenase_BioMet"/>
</dbReference>
<proteinExistence type="predicted"/>
<sequence length="389" mass="43452">QKLNVLIIGAGIGGLTTALCCAKKGYSVIILEQSDTADSGVGIQLSPNCSRVLHALGLGPGLSVDGCQPEAAEIRDWKSGNLIASAPLGMRLRQLTGYPYYHVSRDDLIRLLLEKIDEEPLIQLRYNTRIFKFVQYPTSVVALGDGVEFSGDLLVGADGIHSTIKQSLFGQEEQRFTGHVAWRVTLPVEKLPSNLTKSVAGLWWGPKKHFVHYLIKCGTYLNCVGIVENTSWEKEEWMARGKHDEFLEDFSGWHKDIVSLIEHADPLACYKWALFDRYPLASWSAGRVALLGDACHPTLPFMAQGAAMAIEDAAVIAHCLNSCKNIEEGLKIYESLRRKRTERIQCASRRNADIFHMSGFSARLRNMFAAIMMKDTMNWIYKYDPLNTE</sequence>
<dbReference type="GO" id="GO:0071949">
    <property type="term" value="F:FAD binding"/>
    <property type="evidence" value="ECO:0007669"/>
    <property type="project" value="InterPro"/>
</dbReference>
<evidence type="ECO:0000256" key="4">
    <source>
        <dbReference type="ARBA" id="ARBA00023002"/>
    </source>
</evidence>
<keyword evidence="4" id="KW-0560">Oxidoreductase</keyword>
<name>A0A520RWI3_9GAMM</name>